<dbReference type="InterPro" id="IPR016039">
    <property type="entry name" value="Thiolase-like"/>
</dbReference>
<dbReference type="EMBL" id="KQ947411">
    <property type="protein sequence ID" value="KUJ19541.1"/>
    <property type="molecule type" value="Genomic_DNA"/>
</dbReference>
<dbReference type="Pfam" id="PF00698">
    <property type="entry name" value="Acyl_transf_1"/>
    <property type="match status" value="1"/>
</dbReference>
<evidence type="ECO:0000256" key="2">
    <source>
        <dbReference type="ARBA" id="ARBA00022553"/>
    </source>
</evidence>
<dbReference type="GO" id="GO:0016491">
    <property type="term" value="F:oxidoreductase activity"/>
    <property type="evidence" value="ECO:0007669"/>
    <property type="project" value="UniProtKB-KW"/>
</dbReference>
<keyword evidence="3" id="KW-0808">Transferase</keyword>
<evidence type="ECO:0000313" key="14">
    <source>
        <dbReference type="Proteomes" id="UP000070700"/>
    </source>
</evidence>
<dbReference type="InterPro" id="IPR014043">
    <property type="entry name" value="Acyl_transferase_dom"/>
</dbReference>
<evidence type="ECO:0000256" key="6">
    <source>
        <dbReference type="ARBA" id="ARBA00023268"/>
    </source>
</evidence>
<dbReference type="InterPro" id="IPR013217">
    <property type="entry name" value="Methyltransf_12"/>
</dbReference>
<dbReference type="Pfam" id="PF21089">
    <property type="entry name" value="PKS_DH_N"/>
    <property type="match status" value="1"/>
</dbReference>
<dbReference type="SMART" id="SM00823">
    <property type="entry name" value="PKS_PP"/>
    <property type="match status" value="1"/>
</dbReference>
<dbReference type="PROSITE" id="PS01162">
    <property type="entry name" value="QOR_ZETA_CRYSTAL"/>
    <property type="match status" value="1"/>
</dbReference>
<dbReference type="InterPro" id="IPR057326">
    <property type="entry name" value="KR_dom"/>
</dbReference>
<dbReference type="GeneID" id="28821487"/>
<dbReference type="InterPro" id="IPR016035">
    <property type="entry name" value="Acyl_Trfase/lysoPLipase"/>
</dbReference>
<feature type="region of interest" description="Disordered" evidence="9">
    <location>
        <begin position="272"/>
        <end position="291"/>
    </location>
</feature>
<evidence type="ECO:0000256" key="5">
    <source>
        <dbReference type="ARBA" id="ARBA00023002"/>
    </source>
</evidence>
<protein>
    <submittedName>
        <fullName evidence="13">Reducing type I polyketide synthase</fullName>
    </submittedName>
</protein>
<evidence type="ECO:0000259" key="12">
    <source>
        <dbReference type="PROSITE" id="PS52019"/>
    </source>
</evidence>
<dbReference type="SUPFAM" id="SSF52151">
    <property type="entry name" value="FabD/lysophospholipase-like"/>
    <property type="match status" value="1"/>
</dbReference>
<dbReference type="SMART" id="SM00829">
    <property type="entry name" value="PKS_ER"/>
    <property type="match status" value="1"/>
</dbReference>
<dbReference type="InterPro" id="IPR036291">
    <property type="entry name" value="NAD(P)-bd_dom_sf"/>
</dbReference>
<dbReference type="SMART" id="SM00827">
    <property type="entry name" value="PKS_AT"/>
    <property type="match status" value="1"/>
</dbReference>
<dbReference type="Gene3D" id="3.40.366.10">
    <property type="entry name" value="Malonyl-Coenzyme A Acyl Carrier Protein, domain 2"/>
    <property type="match status" value="1"/>
</dbReference>
<keyword evidence="2" id="KW-0597">Phosphoprotein</keyword>
<dbReference type="GO" id="GO:1901336">
    <property type="term" value="P:lactone biosynthetic process"/>
    <property type="evidence" value="ECO:0007669"/>
    <property type="project" value="UniProtKB-ARBA"/>
</dbReference>
<dbReference type="InterPro" id="IPR049552">
    <property type="entry name" value="PKS_DH_N"/>
</dbReference>
<feature type="domain" description="Ketosynthase family 3 (KS3)" evidence="11">
    <location>
        <begin position="7"/>
        <end position="433"/>
    </location>
</feature>
<dbReference type="InterPro" id="IPR020841">
    <property type="entry name" value="PKS_Beta-ketoAc_synthase_dom"/>
</dbReference>
<keyword evidence="7" id="KW-0012">Acyltransferase</keyword>
<dbReference type="PROSITE" id="PS50075">
    <property type="entry name" value="CARRIER"/>
    <property type="match status" value="1"/>
</dbReference>
<dbReference type="InterPro" id="IPR013154">
    <property type="entry name" value="ADH-like_N"/>
</dbReference>
<dbReference type="PROSITE" id="PS00606">
    <property type="entry name" value="KS3_1"/>
    <property type="match status" value="1"/>
</dbReference>
<dbReference type="InterPro" id="IPR050091">
    <property type="entry name" value="PKS_NRPS_Biosynth_Enz"/>
</dbReference>
<organism evidence="13 14">
    <name type="scientific">Mollisia scopiformis</name>
    <name type="common">Conifer needle endophyte fungus</name>
    <name type="synonym">Phialocephala scopiformis</name>
    <dbReference type="NCBI Taxonomy" id="149040"/>
    <lineage>
        <taxon>Eukaryota</taxon>
        <taxon>Fungi</taxon>
        <taxon>Dikarya</taxon>
        <taxon>Ascomycota</taxon>
        <taxon>Pezizomycotina</taxon>
        <taxon>Leotiomycetes</taxon>
        <taxon>Helotiales</taxon>
        <taxon>Mollisiaceae</taxon>
        <taxon>Mollisia</taxon>
    </lineage>
</organism>
<dbReference type="Gene3D" id="3.30.70.3290">
    <property type="match status" value="1"/>
</dbReference>
<dbReference type="SUPFAM" id="SSF53335">
    <property type="entry name" value="S-adenosyl-L-methionine-dependent methyltransferases"/>
    <property type="match status" value="1"/>
</dbReference>
<dbReference type="GO" id="GO:0044550">
    <property type="term" value="P:secondary metabolite biosynthetic process"/>
    <property type="evidence" value="ECO:0007669"/>
    <property type="project" value="TreeGrafter"/>
</dbReference>
<dbReference type="SUPFAM" id="SSF51735">
    <property type="entry name" value="NAD(P)-binding Rossmann-fold domains"/>
    <property type="match status" value="2"/>
</dbReference>
<dbReference type="InterPro" id="IPR049900">
    <property type="entry name" value="PKS_mFAS_DH"/>
</dbReference>
<dbReference type="Pfam" id="PF23297">
    <property type="entry name" value="ACP_SdgA_C"/>
    <property type="match status" value="1"/>
</dbReference>
<evidence type="ECO:0000256" key="3">
    <source>
        <dbReference type="ARBA" id="ARBA00022679"/>
    </source>
</evidence>
<dbReference type="Pfam" id="PF23114">
    <property type="entry name" value="NAD-bd_HRPKS_sdrA"/>
    <property type="match status" value="1"/>
</dbReference>
<dbReference type="GO" id="GO:0031177">
    <property type="term" value="F:phosphopantetheine binding"/>
    <property type="evidence" value="ECO:0007669"/>
    <property type="project" value="InterPro"/>
</dbReference>
<dbReference type="InterPro" id="IPR056501">
    <property type="entry name" value="NAD-bd_HRPKS_sdrA"/>
</dbReference>
<dbReference type="Pfam" id="PF08242">
    <property type="entry name" value="Methyltransf_12"/>
    <property type="match status" value="1"/>
</dbReference>
<evidence type="ECO:0000259" key="11">
    <source>
        <dbReference type="PROSITE" id="PS52004"/>
    </source>
</evidence>
<evidence type="ECO:0000256" key="8">
    <source>
        <dbReference type="PROSITE-ProRule" id="PRU01363"/>
    </source>
</evidence>
<keyword evidence="14" id="KW-1185">Reference proteome</keyword>
<dbReference type="InterPro" id="IPR014031">
    <property type="entry name" value="Ketoacyl_synth_C"/>
</dbReference>
<keyword evidence="6" id="KW-0511">Multifunctional enzyme</keyword>
<dbReference type="Pfam" id="PF08240">
    <property type="entry name" value="ADH_N"/>
    <property type="match status" value="1"/>
</dbReference>
<dbReference type="CDD" id="cd05195">
    <property type="entry name" value="enoyl_red"/>
    <property type="match status" value="1"/>
</dbReference>
<dbReference type="PANTHER" id="PTHR43775">
    <property type="entry name" value="FATTY ACID SYNTHASE"/>
    <property type="match status" value="1"/>
</dbReference>
<dbReference type="PROSITE" id="PS52019">
    <property type="entry name" value="PKS_MFAS_DH"/>
    <property type="match status" value="1"/>
</dbReference>
<dbReference type="InterPro" id="IPR020807">
    <property type="entry name" value="PKS_DH"/>
</dbReference>
<dbReference type="Pfam" id="PF02801">
    <property type="entry name" value="Ketoacyl-synt_C"/>
    <property type="match status" value="1"/>
</dbReference>
<dbReference type="InterPro" id="IPR029063">
    <property type="entry name" value="SAM-dependent_MTases_sf"/>
</dbReference>
<reference evidence="13 14" key="1">
    <citation type="submission" date="2015-10" db="EMBL/GenBank/DDBJ databases">
        <title>Full genome of DAOMC 229536 Phialocephala scopiformis, a fungal endophyte of spruce producing the potent anti-insectan compound rugulosin.</title>
        <authorList>
            <consortium name="DOE Joint Genome Institute"/>
            <person name="Walker A.K."/>
            <person name="Frasz S.L."/>
            <person name="Seifert K.A."/>
            <person name="Miller J.D."/>
            <person name="Mondo S.J."/>
            <person name="Labutti K."/>
            <person name="Lipzen A."/>
            <person name="Dockter R."/>
            <person name="Kennedy M."/>
            <person name="Grigoriev I.V."/>
            <person name="Spatafora J.W."/>
        </authorList>
    </citation>
    <scope>NUCLEOTIDE SEQUENCE [LARGE SCALE GENOMIC DNA]</scope>
    <source>
        <strain evidence="13 14">CBS 120377</strain>
    </source>
</reference>
<keyword evidence="4" id="KW-0521">NADP</keyword>
<dbReference type="Gene3D" id="3.90.180.10">
    <property type="entry name" value="Medium-chain alcohol dehydrogenases, catalytic domain"/>
    <property type="match status" value="1"/>
</dbReference>
<dbReference type="SMART" id="SM00826">
    <property type="entry name" value="PKS_DH"/>
    <property type="match status" value="1"/>
</dbReference>
<dbReference type="InterPro" id="IPR009081">
    <property type="entry name" value="PP-bd_ACP"/>
</dbReference>
<dbReference type="InterPro" id="IPR042104">
    <property type="entry name" value="PKS_dehydratase_sf"/>
</dbReference>
<dbReference type="Gene3D" id="3.40.47.10">
    <property type="match status" value="1"/>
</dbReference>
<dbReference type="InterPro" id="IPR020843">
    <property type="entry name" value="ER"/>
</dbReference>
<dbReference type="Gene3D" id="3.10.129.110">
    <property type="entry name" value="Polyketide synthase dehydratase"/>
    <property type="match status" value="1"/>
</dbReference>
<feature type="domain" description="PKS/mFAS DH" evidence="12">
    <location>
        <begin position="964"/>
        <end position="1280"/>
    </location>
</feature>
<dbReference type="Gene3D" id="3.40.50.150">
    <property type="entry name" value="Vaccinia Virus protein VP39"/>
    <property type="match status" value="1"/>
</dbReference>
<dbReference type="InterPro" id="IPR018201">
    <property type="entry name" value="Ketoacyl_synth_AS"/>
</dbReference>
<dbReference type="InterPro" id="IPR020806">
    <property type="entry name" value="PKS_PP-bd"/>
</dbReference>
<dbReference type="STRING" id="149040.A0A194XHC2"/>
<dbReference type="Pfam" id="PF13602">
    <property type="entry name" value="ADH_zinc_N_2"/>
    <property type="match status" value="1"/>
</dbReference>
<dbReference type="SUPFAM" id="SSF53901">
    <property type="entry name" value="Thiolase-like"/>
    <property type="match status" value="1"/>
</dbReference>
<feature type="region of interest" description="C-terminal hotdog fold" evidence="8">
    <location>
        <begin position="1121"/>
        <end position="1280"/>
    </location>
</feature>
<feature type="active site" description="Proton donor; for dehydratase activity" evidence="8">
    <location>
        <position position="1191"/>
    </location>
</feature>
<feature type="compositionally biased region" description="Polar residues" evidence="9">
    <location>
        <begin position="272"/>
        <end position="290"/>
    </location>
</feature>
<dbReference type="CDD" id="cd00833">
    <property type="entry name" value="PKS"/>
    <property type="match status" value="1"/>
</dbReference>
<keyword evidence="1" id="KW-0596">Phosphopantetheine</keyword>
<dbReference type="InterPro" id="IPR036736">
    <property type="entry name" value="ACP-like_sf"/>
</dbReference>
<dbReference type="SMART" id="SM00822">
    <property type="entry name" value="PKS_KR"/>
    <property type="match status" value="1"/>
</dbReference>
<evidence type="ECO:0000256" key="7">
    <source>
        <dbReference type="ARBA" id="ARBA00023315"/>
    </source>
</evidence>
<dbReference type="InterPro" id="IPR011032">
    <property type="entry name" value="GroES-like_sf"/>
</dbReference>
<evidence type="ECO:0000256" key="9">
    <source>
        <dbReference type="SAM" id="MobiDB-lite"/>
    </source>
</evidence>
<dbReference type="OrthoDB" id="329835at2759"/>
<dbReference type="InterPro" id="IPR049551">
    <property type="entry name" value="PKS_DH_C"/>
</dbReference>
<dbReference type="Proteomes" id="UP000070700">
    <property type="component" value="Unassembled WGS sequence"/>
</dbReference>
<feature type="domain" description="Carrier" evidence="10">
    <location>
        <begin position="2488"/>
        <end position="2565"/>
    </location>
</feature>
<dbReference type="Pfam" id="PF16197">
    <property type="entry name" value="KAsynt_C_assoc"/>
    <property type="match status" value="1"/>
</dbReference>
<evidence type="ECO:0000259" key="10">
    <source>
        <dbReference type="PROSITE" id="PS50075"/>
    </source>
</evidence>
<dbReference type="InterPro" id="IPR001227">
    <property type="entry name" value="Ac_transferase_dom_sf"/>
</dbReference>
<dbReference type="PANTHER" id="PTHR43775:SF29">
    <property type="entry name" value="ASPERFURANONE POLYKETIDE SYNTHASE AFOG-RELATED"/>
    <property type="match status" value="1"/>
</dbReference>
<evidence type="ECO:0000256" key="4">
    <source>
        <dbReference type="ARBA" id="ARBA00022857"/>
    </source>
</evidence>
<dbReference type="GO" id="GO:0008270">
    <property type="term" value="F:zinc ion binding"/>
    <property type="evidence" value="ECO:0007669"/>
    <property type="project" value="InterPro"/>
</dbReference>
<dbReference type="GO" id="GO:0006633">
    <property type="term" value="P:fatty acid biosynthetic process"/>
    <property type="evidence" value="ECO:0007669"/>
    <property type="project" value="InterPro"/>
</dbReference>
<dbReference type="InterPro" id="IPR013968">
    <property type="entry name" value="PKS_KR"/>
</dbReference>
<gene>
    <name evidence="13" type="ORF">LY89DRAFT_642645</name>
</gene>
<name>A0A194XHC2_MOLSC</name>
<feature type="region of interest" description="N-terminal hotdog fold" evidence="8">
    <location>
        <begin position="964"/>
        <end position="1096"/>
    </location>
</feature>
<dbReference type="Gene3D" id="3.40.50.720">
    <property type="entry name" value="NAD(P)-binding Rossmann-like Domain"/>
    <property type="match status" value="2"/>
</dbReference>
<dbReference type="Pfam" id="PF00109">
    <property type="entry name" value="ketoacyl-synt"/>
    <property type="match status" value="1"/>
</dbReference>
<dbReference type="Pfam" id="PF14765">
    <property type="entry name" value="PS-DH"/>
    <property type="match status" value="1"/>
</dbReference>
<dbReference type="KEGG" id="psco:LY89DRAFT_642645"/>
<dbReference type="Gene3D" id="1.10.1200.10">
    <property type="entry name" value="ACP-like"/>
    <property type="match status" value="1"/>
</dbReference>
<dbReference type="SUPFAM" id="SSF50129">
    <property type="entry name" value="GroES-like"/>
    <property type="match status" value="1"/>
</dbReference>
<dbReference type="FunFam" id="3.40.50.720:FF:000209">
    <property type="entry name" value="Polyketide synthase Pks12"/>
    <property type="match status" value="1"/>
</dbReference>
<accession>A0A194XHC2</accession>
<dbReference type="SUPFAM" id="SSF47336">
    <property type="entry name" value="ACP-like"/>
    <property type="match status" value="1"/>
</dbReference>
<keyword evidence="5" id="KW-0560">Oxidoreductase</keyword>
<dbReference type="PROSITE" id="PS52004">
    <property type="entry name" value="KS3_2"/>
    <property type="match status" value="1"/>
</dbReference>
<dbReference type="Pfam" id="PF08659">
    <property type="entry name" value="KR"/>
    <property type="match status" value="1"/>
</dbReference>
<dbReference type="GO" id="GO:0004315">
    <property type="term" value="F:3-oxoacyl-[acyl-carrier-protein] synthase activity"/>
    <property type="evidence" value="ECO:0007669"/>
    <property type="project" value="InterPro"/>
</dbReference>
<evidence type="ECO:0000256" key="1">
    <source>
        <dbReference type="ARBA" id="ARBA00022450"/>
    </source>
</evidence>
<dbReference type="InterPro" id="IPR014030">
    <property type="entry name" value="Ketoacyl_synth_N"/>
</dbReference>
<proteinExistence type="predicted"/>
<dbReference type="InParanoid" id="A0A194XHC2"/>
<sequence>MHEKDILEPIAVVGISFKFPQEATSEASLWELMIQKRCVATKFPEQRFNIDAFHSSDSSRMNKISTHDAHFLKGDIRDFDAPFFSIPPLEAATLDPQQRSLLETTYRALENAGIPMESVKRSKISVHVGCFTNDFMTMSWRDSQQVPKYSGTGSAGSILSNRISWFFDLAGPSITIDTACSSSMAALDLSCQGLWSGESTMGIVAGSSLILTPEMNIALSNMNFLSPDGRCYSFDDRSNGYGRGEGFGVLILKPISQAIQDGDTIRALIRSTGTNQDGHTPGGVTQPSKDSQAKLITETYRKAGLDMGWTRFVEAHGTGTALGDPIEARAIGESFRKYQGENDGVYIGAVKSNIGHLEGTSGIAGVIKTVLALERGVIPPNTNFEVLNPQIDAEGLKIKFPVESIPWPSHGIRRASVNSFGFGGTNAHAVLDDAYHYLSSRHLSANHCTAKSLPGRFPLQATNGFRTPSGEVQSAKLLVWSAADEDGIHRLAAEYGQYLCNLDKKDEVKFLSDLAFTLNIRRSSLPWKSFTVADSVSKLEKSLLEDTLSQPIRSPTQKPTLGFVFTGQGAQWWAMGRELSIYPAFRASLRDSEEHLQQINCSWSLEAEMARDKMCSRINEPELSQTISTAVQIAIVDLLGYVGIVPSTVVGHSSGEIAAAYCIGALSKKSALKVAYFRGKLACKLTDCLDPKSKHSMVAVGTSPGRIYAILETLAERFGLNANLLTVSCINSPNNVTISGPEVQIDALTAHLNHEKIFARKLMVKVGYHSPQMNRISCEYLEHLRGLQKGTLSKAQMMSTVTCKTVSADVLLTGQYWVENMVSPVNFLGAMRNCSIRSSPGGRKLDKSHLREIVVSMWLEIGPHSALQGPIRDILSSVKRSHEVTYSSVLVRNRSALETFLTSAGTLHCQGFQVDLQKVNRLDPCASLPLVLPDLPHYPFNHSVVYWEESRIGKTFRCREYGNHDLLGSRVDDWNPLEGTWRMIIRAEEMPWVKEHRVNGSILYPAAGMLVMAIEAAKQLDDTQFAIGYEISDVSFHTALIISQENVETQICLRPSTDTANKKHLSYEFRIYFHNSFDQKWEEVCRGCVRADFGRTESDVSVCSETSQELEHLRNVHARSVAEPHQSMEPARMYQMFKKVGLEYGPNFQQLTDIRFNNAGEAMSTVTPSTWSREWSGNAAQSHVVHPTTLDSMFQLVFVALSNGVSKTLQTMVPRRMQKLWISSTGVGTSFLGSLQAHAEACCLSRRSATCSISVMGGDDSLKVRIQGFEITAVSSPQSISQEQKAKRLCYETRWDVDPQLLDLDQILRHCKQAYVPREEPIDFAADCESFVLSCASIALAELKQLNRLPAPALARYATWLQGKLDSDLAKFPPEYRPCRTAHLGNSANLEELRGRVATNHQGRLFEKVGKALSQILLGDVDPLQVLFEDEQLVANFYQEVNEHTQIFAMFSRFLDSLLHKNPGMKILEIGAGTGGTTGILHQTSAPDPSHPRYSEYHFTDISPSFFAKGREKFQHNGRMSFSVLDIERDIFDQGFQGEYYDLIIASNVLHATRSLSKTIGNTRKLLKPGGLLLLVELTVPDLLPVPFVFGTLPGWWLSSEHYRPMGPLINVEQWDVVLKENGFSGTDLVLRDYQSEACHTASLMLSTATGSDKASESDLNSKTIVVIDENSSFQRNMVAALVSELKVCAALTKEQVSTMPNRDQYQYIILIEVDGPVLSMIDSQAFISIQSFLCSSKGILWVTGGGGRKSVLPDYGMAQGLFTVLRLENGTIPMSVLGLEVSPDSLCQEHARNIAAVFKSMTSARETAPELEYVEVDGLLHINRIYEAKSPNEHVFDQTIVQSRIQQFGEGPAIKLSAEVPGLDCLQFIEDSEHDEPMAPGEVEVQVHAIGVNFKDLLTVLGRVDSDVLGCECSGIISRVGEDCGSLKLGDRVTMISFGAYRTYARSKVDCVIKIPDEMTFVEAAAIPTVFCTAFYSLCEIARLEKGESILIHAASGGTGQASIQIARQIGAEIFATVGSVDKKLLLMDKYGIAEDHIFYSRDTSFAEGIQRMTNNRGVDVILNSLSGEGLLASWQCIAQYGRFLEIGKKDINDHGSLPLYPFHKNALFAGIDLTCLVINRPHLIQRILQQVMSMFSLNQLSAPYPLHVFPISDTEKAFRFLQGGKSSGKIVLKIEEKSKVLTSLTTKSAYRFKNNVTYVISGGLGGLGRSISRWMVARGARNLILLSRSGPASNVKAQELLAELRKKGVHVVAPACDITCLPSLQKILDDYKDEMPPIMGCFQGAMVLKDATFAAMSFQDWKTCTMPKVQGSWNLHTLLPKGLEFFILLSSTCGIYGNPGQSNYAAGNTYQAALTNYRVSQGEKATTIDLGVVLSEGFVAENAHIMEHLKRVGVLDSLSLDELFALLDYYCDPAFSPETTMQSHVTTGISLPTDIRAQGGEVPYALQQPVFLSLHQIDSSTKSTIKISEHSQDFKALFASAASLKDAGLLVSEGLCKKLSRVLGIPKETIALNGRVDSYGVDSLAAVELKNWLSREMSADVAVFEILGGPTLIDVGLTTAAKSAFRKDDWTN</sequence>
<dbReference type="GO" id="GO:0004312">
    <property type="term" value="F:fatty acid synthase activity"/>
    <property type="evidence" value="ECO:0007669"/>
    <property type="project" value="TreeGrafter"/>
</dbReference>
<dbReference type="InterPro" id="IPR016036">
    <property type="entry name" value="Malonyl_transacylase_ACP-bd"/>
</dbReference>
<dbReference type="SMART" id="SM00825">
    <property type="entry name" value="PKS_KS"/>
    <property type="match status" value="1"/>
</dbReference>
<evidence type="ECO:0000313" key="13">
    <source>
        <dbReference type="EMBL" id="KUJ19541.1"/>
    </source>
</evidence>
<dbReference type="InterPro" id="IPR002364">
    <property type="entry name" value="Quin_OxRdtase/zeta-crystal_CS"/>
</dbReference>
<dbReference type="InterPro" id="IPR032821">
    <property type="entry name" value="PKS_assoc"/>
</dbReference>
<dbReference type="RefSeq" id="XP_018073896.1">
    <property type="nucleotide sequence ID" value="XM_018211761.1"/>
</dbReference>
<dbReference type="SUPFAM" id="SSF55048">
    <property type="entry name" value="Probable ACP-binding domain of malonyl-CoA ACP transacylase"/>
    <property type="match status" value="1"/>
</dbReference>
<feature type="active site" description="Proton acceptor; for dehydratase activity" evidence="8">
    <location>
        <position position="996"/>
    </location>
</feature>